<dbReference type="PANTHER" id="PTHR37984">
    <property type="entry name" value="PROTEIN CBG26694"/>
    <property type="match status" value="1"/>
</dbReference>
<dbReference type="PANTHER" id="PTHR37984:SF5">
    <property type="entry name" value="PROTEIN NYNRIN-LIKE"/>
    <property type="match status" value="1"/>
</dbReference>
<dbReference type="InterPro" id="IPR001584">
    <property type="entry name" value="Integrase_cat-core"/>
</dbReference>
<evidence type="ECO:0000256" key="1">
    <source>
        <dbReference type="SAM" id="MobiDB-lite"/>
    </source>
</evidence>
<dbReference type="InterPro" id="IPR036397">
    <property type="entry name" value="RNaseH_sf"/>
</dbReference>
<feature type="region of interest" description="Disordered" evidence="1">
    <location>
        <begin position="349"/>
        <end position="378"/>
    </location>
</feature>
<organism evidence="3 4">
    <name type="scientific">Frankliniella occidentalis</name>
    <name type="common">Western flower thrips</name>
    <name type="synonym">Euthrips occidentalis</name>
    <dbReference type="NCBI Taxonomy" id="133901"/>
    <lineage>
        <taxon>Eukaryota</taxon>
        <taxon>Metazoa</taxon>
        <taxon>Ecdysozoa</taxon>
        <taxon>Arthropoda</taxon>
        <taxon>Hexapoda</taxon>
        <taxon>Insecta</taxon>
        <taxon>Pterygota</taxon>
        <taxon>Neoptera</taxon>
        <taxon>Paraneoptera</taxon>
        <taxon>Thysanoptera</taxon>
        <taxon>Terebrantia</taxon>
        <taxon>Thripoidea</taxon>
        <taxon>Thripidae</taxon>
        <taxon>Frankliniella</taxon>
    </lineage>
</organism>
<keyword evidence="3" id="KW-1185">Reference proteome</keyword>
<dbReference type="Gene3D" id="3.30.420.10">
    <property type="entry name" value="Ribonuclease H-like superfamily/Ribonuclease H"/>
    <property type="match status" value="1"/>
</dbReference>
<dbReference type="GO" id="GO:0015074">
    <property type="term" value="P:DNA integration"/>
    <property type="evidence" value="ECO:0007669"/>
    <property type="project" value="InterPro"/>
</dbReference>
<dbReference type="GO" id="GO:0003676">
    <property type="term" value="F:nucleic acid binding"/>
    <property type="evidence" value="ECO:0007669"/>
    <property type="project" value="InterPro"/>
</dbReference>
<reference evidence="4" key="1">
    <citation type="submission" date="2025-08" db="UniProtKB">
        <authorList>
            <consortium name="RefSeq"/>
        </authorList>
    </citation>
    <scope>IDENTIFICATION</scope>
    <source>
        <tissue evidence="4">Whole organism</tissue>
    </source>
</reference>
<evidence type="ECO:0000313" key="3">
    <source>
        <dbReference type="Proteomes" id="UP000504606"/>
    </source>
</evidence>
<evidence type="ECO:0000259" key="2">
    <source>
        <dbReference type="PROSITE" id="PS50994"/>
    </source>
</evidence>
<name>A0A9C6XQU5_FRAOC</name>
<dbReference type="InterPro" id="IPR050951">
    <property type="entry name" value="Retrovirus_Pol_polyprotein"/>
</dbReference>
<dbReference type="Pfam" id="PF00665">
    <property type="entry name" value="rve"/>
    <property type="match status" value="1"/>
</dbReference>
<dbReference type="SUPFAM" id="SSF53098">
    <property type="entry name" value="Ribonuclease H-like"/>
    <property type="match status" value="1"/>
</dbReference>
<dbReference type="RefSeq" id="XP_052127785.1">
    <property type="nucleotide sequence ID" value="XM_052271825.1"/>
</dbReference>
<evidence type="ECO:0000313" key="4">
    <source>
        <dbReference type="RefSeq" id="XP_052127785.1"/>
    </source>
</evidence>
<dbReference type="PROSITE" id="PS50994">
    <property type="entry name" value="INTEGRASE"/>
    <property type="match status" value="1"/>
</dbReference>
<sequence>MEHPEDLPPNREKFEEKLAAITEKKGINAAYLSEEKYAKVVQEVKEATEKKVGRTKKDRDRIRKYSICTVNGQERLIEPPTGGDIKYYVSNGEMYDALMEAHLAVSHGGKNRMLPILGRKYCNVSQEAVLLFLSLCGICLAKKKPKKRGIVVKPMVFEEMNQRCQVDLIDMQSHPDGAYRFIFVYQDHLTKFVVLRPLERKTAEEVADNLLDVFCIFGAPSVLQSDNGREFCNHLITEMTAKWEEVKIVHGKPRHSQSQGSVERANQDVQDMLTAWMMQNRSTKWSQGLRFIQCAKNRAIYQGTRISPYEAMFGSPMKVGLRSKFPSGAVDDLQTEEELQDFLEGMRFGNADSPMTQATQDEAAGGASQPSPMTPRRGVPLHMLTGSPPVQPTTPAAPVLQSAPRSILKTPLRQSTSALQNTPVSTPRFVGFPAASQVPVAADDEAVSLFCCNQCGEACSAHEECSECGTGLHLKSRHILQFLKFL</sequence>
<dbReference type="GeneID" id="113210931"/>
<feature type="domain" description="Integrase catalytic" evidence="2">
    <location>
        <begin position="150"/>
        <end position="316"/>
    </location>
</feature>
<proteinExistence type="predicted"/>
<gene>
    <name evidence="4" type="primary">LOC113210931</name>
</gene>
<dbReference type="KEGG" id="foc:113210931"/>
<dbReference type="InterPro" id="IPR012337">
    <property type="entry name" value="RNaseH-like_sf"/>
</dbReference>
<accession>A0A9C6XQU5</accession>
<dbReference type="Proteomes" id="UP000504606">
    <property type="component" value="Unplaced"/>
</dbReference>
<dbReference type="OrthoDB" id="10038074at2759"/>
<dbReference type="AlphaFoldDB" id="A0A9C6XQU5"/>
<protein>
    <submittedName>
        <fullName evidence="4">KRAB-A domain-containing protein 2-like</fullName>
    </submittedName>
</protein>